<sequence>MKKLLGLLFISFFVLGIFSGLLYLKEQEPDTYSRIMGIPDGSTQTKDNGLEIVNSAYSDNAGGMEIQKTPSDSGTKTEKEKKATENNGKKAKKATNKAAGKDASNKKAEPNKLTSDTNRPITEKARGNIPKKELQAVQKADMVPLEGTGKEVDAANSAIDEGALGGDYTFSELLYPYRAMLDSEEQKAYDQIYANALSYNSEHFAIQASVNATQIDDIMQSVYNDHPELFWLETQYDYQYGSNGIVYSIRLNFNETIEDIDKNVAVFNEKVNEIINLAKDYKTDVEKERFVHDYLINTTTYDENAPMHQSAYSALVNGRSVCAGYSRAFQHILMQMGIPVYYCTGVADGGTHAWNIIKLGNNFYNVDTLWDDSVEERYGTECYLYYNMPDSEFNIEHKRTGLSVNLPDCTETDMEYDAVFSSNIMGDNLAA</sequence>
<organism evidence="3 4">
    <name type="scientific">Anaerocolumna xylanovorans DSM 12503</name>
    <dbReference type="NCBI Taxonomy" id="1121345"/>
    <lineage>
        <taxon>Bacteria</taxon>
        <taxon>Bacillati</taxon>
        <taxon>Bacillota</taxon>
        <taxon>Clostridia</taxon>
        <taxon>Lachnospirales</taxon>
        <taxon>Lachnospiraceae</taxon>
        <taxon>Anaerocolumna</taxon>
    </lineage>
</organism>
<dbReference type="PANTHER" id="PTHR46333">
    <property type="entry name" value="CYTOKINESIS PROTEIN 3"/>
    <property type="match status" value="1"/>
</dbReference>
<proteinExistence type="predicted"/>
<dbReference type="AlphaFoldDB" id="A0A1M7Y0W8"/>
<name>A0A1M7Y0W8_9FIRM</name>
<dbReference type="EMBL" id="FRFD01000003">
    <property type="protein sequence ID" value="SHO45319.1"/>
    <property type="molecule type" value="Genomic_DNA"/>
</dbReference>
<feature type="compositionally biased region" description="Basic and acidic residues" evidence="1">
    <location>
        <begin position="99"/>
        <end position="110"/>
    </location>
</feature>
<evidence type="ECO:0000259" key="2">
    <source>
        <dbReference type="Pfam" id="PF01841"/>
    </source>
</evidence>
<keyword evidence="4" id="KW-1185">Reference proteome</keyword>
<dbReference type="SUPFAM" id="SSF54001">
    <property type="entry name" value="Cysteine proteinases"/>
    <property type="match status" value="1"/>
</dbReference>
<dbReference type="RefSeq" id="WP_073587571.1">
    <property type="nucleotide sequence ID" value="NZ_FRFD01000003.1"/>
</dbReference>
<gene>
    <name evidence="3" type="ORF">SAMN02745217_00924</name>
</gene>
<dbReference type="Pfam" id="PF01841">
    <property type="entry name" value="Transglut_core"/>
    <property type="match status" value="1"/>
</dbReference>
<dbReference type="InterPro" id="IPR002931">
    <property type="entry name" value="Transglutaminase-like"/>
</dbReference>
<accession>A0A1M7Y0W8</accession>
<dbReference type="GO" id="GO:0005737">
    <property type="term" value="C:cytoplasm"/>
    <property type="evidence" value="ECO:0007669"/>
    <property type="project" value="TreeGrafter"/>
</dbReference>
<reference evidence="3 4" key="1">
    <citation type="submission" date="2016-12" db="EMBL/GenBank/DDBJ databases">
        <authorList>
            <person name="Song W.-J."/>
            <person name="Kurnit D.M."/>
        </authorList>
    </citation>
    <scope>NUCLEOTIDE SEQUENCE [LARGE SCALE GENOMIC DNA]</scope>
    <source>
        <strain evidence="3 4">DSM 12503</strain>
    </source>
</reference>
<dbReference type="InterPro" id="IPR052557">
    <property type="entry name" value="CAP/Cytokinesis_protein"/>
</dbReference>
<feature type="domain" description="Transglutaminase-like" evidence="2">
    <location>
        <begin position="279"/>
        <end position="367"/>
    </location>
</feature>
<dbReference type="Gene3D" id="3.10.620.30">
    <property type="match status" value="1"/>
</dbReference>
<feature type="compositionally biased region" description="Basic and acidic residues" evidence="1">
    <location>
        <begin position="75"/>
        <end position="88"/>
    </location>
</feature>
<dbReference type="OrthoDB" id="9788327at2"/>
<dbReference type="Proteomes" id="UP000184612">
    <property type="component" value="Unassembled WGS sequence"/>
</dbReference>
<dbReference type="InterPro" id="IPR038765">
    <property type="entry name" value="Papain-like_cys_pep_sf"/>
</dbReference>
<feature type="region of interest" description="Disordered" evidence="1">
    <location>
        <begin position="56"/>
        <end position="125"/>
    </location>
</feature>
<dbReference type="STRING" id="1121345.SAMN02745217_00924"/>
<evidence type="ECO:0000313" key="4">
    <source>
        <dbReference type="Proteomes" id="UP000184612"/>
    </source>
</evidence>
<dbReference type="PANTHER" id="PTHR46333:SF2">
    <property type="entry name" value="CYTOKINESIS PROTEIN 3"/>
    <property type="match status" value="1"/>
</dbReference>
<evidence type="ECO:0000313" key="3">
    <source>
        <dbReference type="EMBL" id="SHO45319.1"/>
    </source>
</evidence>
<protein>
    <submittedName>
        <fullName evidence="3">Transglutaminase-like superfamily protein</fullName>
    </submittedName>
</protein>
<evidence type="ECO:0000256" key="1">
    <source>
        <dbReference type="SAM" id="MobiDB-lite"/>
    </source>
</evidence>